<dbReference type="SMR" id="A0A1H6DPD0"/>
<accession>A0A1I2EZI9</accession>
<reference evidence="3 4" key="2">
    <citation type="submission" date="2016-10" db="EMBL/GenBank/DDBJ databases">
        <authorList>
            <person name="Varghese N."/>
            <person name="Submissions S."/>
        </authorList>
    </citation>
    <scope>NUCLEOTIDE SEQUENCE [LARGE SCALE GENOMIC DNA]</scope>
    <source>
        <strain evidence="4">ATCC 20501</strain>
        <strain evidence="2 3">CGMCC 4.3529</strain>
    </source>
</reference>
<dbReference type="Proteomes" id="UP000199690">
    <property type="component" value="Unassembled WGS sequence"/>
</dbReference>
<dbReference type="EMBL" id="FNVB01000007">
    <property type="protein sequence ID" value="SEG86405.1"/>
    <property type="molecule type" value="Genomic_DNA"/>
</dbReference>
<dbReference type="EMBL" id="FOME01000017">
    <property type="protein sequence ID" value="SFE98584.1"/>
    <property type="molecule type" value="Genomic_DNA"/>
</dbReference>
<dbReference type="AlphaFoldDB" id="A0A1H6DPD0"/>
<protein>
    <submittedName>
        <fullName evidence="1">Uncharacterized protein</fullName>
    </submittedName>
</protein>
<reference evidence="1" key="1">
    <citation type="submission" date="2016-10" db="EMBL/GenBank/DDBJ databases">
        <authorList>
            <person name="de Groot N.N."/>
        </authorList>
    </citation>
    <scope>NUCLEOTIDE SEQUENCE [LARGE SCALE GENOMIC DNA]</scope>
    <source>
        <strain evidence="1">ATCC 20501</strain>
    </source>
</reference>
<dbReference type="RefSeq" id="WP_093357858.1">
    <property type="nucleotide sequence ID" value="NZ_FNVB01000007.1"/>
</dbReference>
<gene>
    <name evidence="1" type="ORF">SAMN02982929_04604</name>
    <name evidence="2" type="ORF">SAMN05216506_11714</name>
</gene>
<organism evidence="1 4">
    <name type="scientific">Saccharopolyspora kobensis</name>
    <dbReference type="NCBI Taxonomy" id="146035"/>
    <lineage>
        <taxon>Bacteria</taxon>
        <taxon>Bacillati</taxon>
        <taxon>Actinomycetota</taxon>
        <taxon>Actinomycetes</taxon>
        <taxon>Pseudonocardiales</taxon>
        <taxon>Pseudonocardiaceae</taxon>
        <taxon>Saccharopolyspora</taxon>
    </lineage>
</organism>
<keyword evidence="3" id="KW-1185">Reference proteome</keyword>
<accession>A0A1H6DPD0</accession>
<sequence>MSWHDFHQRQRAIAAVLDSARQNPAQALDQVPAPFSDATELLRALQHKWTQQLIGRVDVALTETGDAADGDRIQAVTEAWRTTAAANPVLRDLLDRNQADPVLRGDAAREHRMLALASGLAEPAEPDAEVVRVGQAFLQLLRATGVESSRTCLLSLH</sequence>
<name>A0A1H6DPD0_9PSEU</name>
<evidence type="ECO:0000313" key="3">
    <source>
        <dbReference type="Proteomes" id="UP000199690"/>
    </source>
</evidence>
<evidence type="ECO:0000313" key="4">
    <source>
        <dbReference type="Proteomes" id="UP000236729"/>
    </source>
</evidence>
<evidence type="ECO:0000313" key="1">
    <source>
        <dbReference type="EMBL" id="SEG86405.1"/>
    </source>
</evidence>
<proteinExistence type="predicted"/>
<dbReference type="Proteomes" id="UP000236729">
    <property type="component" value="Unassembled WGS sequence"/>
</dbReference>
<evidence type="ECO:0000313" key="2">
    <source>
        <dbReference type="EMBL" id="SFE98584.1"/>
    </source>
</evidence>